<evidence type="ECO:0000256" key="2">
    <source>
        <dbReference type="ARBA" id="ARBA00000909"/>
    </source>
</evidence>
<keyword evidence="9 10" id="KW-0413">Isomerase</keyword>
<comment type="catalytic activity">
    <reaction evidence="1 10">
        <text>(6R)-NADHX = (6S)-NADHX</text>
        <dbReference type="Rhea" id="RHEA:32215"/>
        <dbReference type="ChEBI" id="CHEBI:64074"/>
        <dbReference type="ChEBI" id="CHEBI:64075"/>
        <dbReference type="EC" id="5.1.99.6"/>
    </reaction>
</comment>
<dbReference type="GO" id="GO:0000166">
    <property type="term" value="F:nucleotide binding"/>
    <property type="evidence" value="ECO:0007669"/>
    <property type="project" value="UniProtKB-KW"/>
</dbReference>
<evidence type="ECO:0000256" key="4">
    <source>
        <dbReference type="ARBA" id="ARBA00022723"/>
    </source>
</evidence>
<evidence type="ECO:0000256" key="5">
    <source>
        <dbReference type="ARBA" id="ARBA00022741"/>
    </source>
</evidence>
<dbReference type="SUPFAM" id="SSF64153">
    <property type="entry name" value="YjeF N-terminal domain-like"/>
    <property type="match status" value="1"/>
</dbReference>
<comment type="caution">
    <text evidence="10">Lacks conserved residue(s) required for the propagation of feature annotation.</text>
</comment>
<dbReference type="GO" id="GO:0005739">
    <property type="term" value="C:mitochondrion"/>
    <property type="evidence" value="ECO:0007669"/>
    <property type="project" value="TreeGrafter"/>
</dbReference>
<dbReference type="NCBIfam" id="TIGR00197">
    <property type="entry name" value="yjeF_nterm"/>
    <property type="match status" value="1"/>
</dbReference>
<feature type="binding site" evidence="10">
    <location>
        <begin position="127"/>
        <end position="133"/>
    </location>
    <ligand>
        <name>(6S)-NADPHX</name>
        <dbReference type="ChEBI" id="CHEBI:64076"/>
    </ligand>
</feature>
<evidence type="ECO:0000256" key="10">
    <source>
        <dbReference type="HAMAP-Rule" id="MF_03159"/>
    </source>
</evidence>
<keyword evidence="4 10" id="KW-0479">Metal-binding</keyword>
<evidence type="ECO:0000256" key="6">
    <source>
        <dbReference type="ARBA" id="ARBA00022857"/>
    </source>
</evidence>
<feature type="binding site" evidence="10">
    <location>
        <position position="123"/>
    </location>
    <ligand>
        <name>K(+)</name>
        <dbReference type="ChEBI" id="CHEBI:29103"/>
    </ligand>
</feature>
<keyword evidence="7 10" id="KW-0630">Potassium</keyword>
<dbReference type="EMBL" id="LR024804">
    <property type="protein sequence ID" value="SVE94423.1"/>
    <property type="molecule type" value="mRNA"/>
</dbReference>
<evidence type="ECO:0000256" key="9">
    <source>
        <dbReference type="ARBA" id="ARBA00023235"/>
    </source>
</evidence>
<keyword evidence="6" id="KW-0521">NADP</keyword>
<protein>
    <recommendedName>
        <fullName evidence="3 10">NAD(P)H-hydrate epimerase</fullName>
        <ecNumber evidence="3 10">5.1.99.6</ecNumber>
    </recommendedName>
    <alternativeName>
        <fullName evidence="10">NAD(P)HX epimerase</fullName>
    </alternativeName>
</protein>
<comment type="function">
    <text evidence="10">Catalyzes the epimerization of the S- and R-forms of NAD(P)HX, a damaged form of NAD(P)H that is a result of enzymatic or heat-dependent hydration. This is a prerequisite for the S-specific NAD(P)H-hydrate dehydratase to allow the repair of both epimers of NAD(P)HX.</text>
</comment>
<dbReference type="PROSITE" id="PS51385">
    <property type="entry name" value="YJEF_N"/>
    <property type="match status" value="1"/>
</dbReference>
<dbReference type="PANTHER" id="PTHR13232:SF10">
    <property type="entry name" value="NAD(P)H-HYDRATE EPIMERASE"/>
    <property type="match status" value="1"/>
</dbReference>
<dbReference type="InterPro" id="IPR036652">
    <property type="entry name" value="YjeF_N_dom_sf"/>
</dbReference>
<gene>
    <name evidence="12" type="primary">EOG090X0AXR</name>
</gene>
<dbReference type="AlphaFoldDB" id="A0A4Y7NNS9"/>
<feature type="binding site" evidence="10">
    <location>
        <position position="156"/>
    </location>
    <ligand>
        <name>(6S)-NADPHX</name>
        <dbReference type="ChEBI" id="CHEBI:64076"/>
    </ligand>
</feature>
<dbReference type="GO" id="GO:0052856">
    <property type="term" value="F:NAD(P)HX epimerase activity"/>
    <property type="evidence" value="ECO:0007669"/>
    <property type="project" value="UniProtKB-UniRule"/>
</dbReference>
<dbReference type="EC" id="5.1.99.6" evidence="3 10"/>
<dbReference type="InterPro" id="IPR004443">
    <property type="entry name" value="YjeF_N_dom"/>
</dbReference>
<organism evidence="12">
    <name type="scientific">Simocephalus serrulatus</name>
    <dbReference type="NCBI Taxonomy" id="117539"/>
    <lineage>
        <taxon>Eukaryota</taxon>
        <taxon>Metazoa</taxon>
        <taxon>Ecdysozoa</taxon>
        <taxon>Arthropoda</taxon>
        <taxon>Crustacea</taxon>
        <taxon>Branchiopoda</taxon>
        <taxon>Diplostraca</taxon>
        <taxon>Cladocera</taxon>
        <taxon>Anomopoda</taxon>
        <taxon>Daphniidae</taxon>
        <taxon>Simocephalus</taxon>
    </lineage>
</organism>
<feature type="binding site" evidence="10">
    <location>
        <position position="59"/>
    </location>
    <ligand>
        <name>K(+)</name>
        <dbReference type="ChEBI" id="CHEBI:29103"/>
    </ligand>
</feature>
<evidence type="ECO:0000313" key="12">
    <source>
        <dbReference type="EMBL" id="SVE94423.1"/>
    </source>
</evidence>
<dbReference type="PANTHER" id="PTHR13232">
    <property type="entry name" value="NAD(P)H-HYDRATE EPIMERASE"/>
    <property type="match status" value="1"/>
</dbReference>
<evidence type="ECO:0000256" key="3">
    <source>
        <dbReference type="ARBA" id="ARBA00012228"/>
    </source>
</evidence>
<sequence length="231" mass="26181">MARYLNQSEAIRLDEELFNECHFGVEQLMELAGLSCATAIVEVYPESKNVLVVSGPGNNGGDGLVCARHLKVFGYNPAIYYPKFAVKTLYKNLILQCELFGIPFLMSCPEVEDLNSKYSLVVDAMFGFSFKPPVRDEFKDIMHNMIQMSTPCCSIDIPSGWHVEKGPHDGECLQPDMLISLSAPKLCAKYFKGRYHYLGGRFIPPYLMEKYHLEYLKYPSTNSHLKLNSEI</sequence>
<proteinExistence type="evidence at transcript level"/>
<comment type="cofactor">
    <cofactor evidence="10">
        <name>K(+)</name>
        <dbReference type="ChEBI" id="CHEBI:29103"/>
    </cofactor>
    <text evidence="10">Binds 1 potassium ion per subunit.</text>
</comment>
<comment type="catalytic activity">
    <reaction evidence="2 10">
        <text>(6R)-NADPHX = (6S)-NADPHX</text>
        <dbReference type="Rhea" id="RHEA:32227"/>
        <dbReference type="ChEBI" id="CHEBI:64076"/>
        <dbReference type="ChEBI" id="CHEBI:64077"/>
        <dbReference type="EC" id="5.1.99.6"/>
    </reaction>
</comment>
<feature type="binding site" evidence="10">
    <location>
        <begin position="58"/>
        <end position="62"/>
    </location>
    <ligand>
        <name>(6S)-NADPHX</name>
        <dbReference type="ChEBI" id="CHEBI:64076"/>
    </ligand>
</feature>
<name>A0A4Y7NNS9_9CRUS</name>
<keyword evidence="8 10" id="KW-0520">NAD</keyword>
<feature type="binding site" evidence="10">
    <location>
        <position position="159"/>
    </location>
    <ligand>
        <name>K(+)</name>
        <dbReference type="ChEBI" id="CHEBI:29103"/>
    </ligand>
</feature>
<keyword evidence="5 10" id="KW-0547">Nucleotide-binding</keyword>
<dbReference type="GO" id="GO:0046872">
    <property type="term" value="F:metal ion binding"/>
    <property type="evidence" value="ECO:0007669"/>
    <property type="project" value="UniProtKB-KW"/>
</dbReference>
<evidence type="ECO:0000256" key="7">
    <source>
        <dbReference type="ARBA" id="ARBA00022958"/>
    </source>
</evidence>
<evidence type="ECO:0000259" key="11">
    <source>
        <dbReference type="PROSITE" id="PS51385"/>
    </source>
</evidence>
<reference evidence="12" key="1">
    <citation type="submission" date="2018-08" db="EMBL/GenBank/DDBJ databases">
        <authorList>
            <person name="Cornetti L."/>
        </authorList>
    </citation>
    <scope>NUCLEOTIDE SEQUENCE</scope>
    <source>
        <strain evidence="12">OM-SAIQ-clone2</strain>
    </source>
</reference>
<feature type="domain" description="YjeF N-terminal" evidence="11">
    <location>
        <begin position="10"/>
        <end position="209"/>
    </location>
</feature>
<dbReference type="InterPro" id="IPR032976">
    <property type="entry name" value="YJEFN_prot_NAXE-like"/>
</dbReference>
<dbReference type="Pfam" id="PF03853">
    <property type="entry name" value="YjeF_N"/>
    <property type="match status" value="1"/>
</dbReference>
<dbReference type="HAMAP" id="MF_01966">
    <property type="entry name" value="NADHX_epimerase"/>
    <property type="match status" value="1"/>
</dbReference>
<dbReference type="Gene3D" id="3.40.50.10260">
    <property type="entry name" value="YjeF N-terminal domain"/>
    <property type="match status" value="1"/>
</dbReference>
<accession>A0A4Y7NNS9</accession>
<evidence type="ECO:0000256" key="1">
    <source>
        <dbReference type="ARBA" id="ARBA00000013"/>
    </source>
</evidence>
<evidence type="ECO:0000256" key="8">
    <source>
        <dbReference type="ARBA" id="ARBA00023027"/>
    </source>
</evidence>
<comment type="similarity">
    <text evidence="10">Belongs to the NnrE/AIBP family.</text>
</comment>